<dbReference type="InterPro" id="IPR006342">
    <property type="entry name" value="FkbM_mtfrase"/>
</dbReference>
<evidence type="ECO:0000259" key="1">
    <source>
        <dbReference type="Pfam" id="PF05050"/>
    </source>
</evidence>
<protein>
    <recommendedName>
        <fullName evidence="1">Methyltransferase FkbM domain-containing protein</fullName>
    </recommendedName>
</protein>
<keyword evidence="3" id="KW-1185">Reference proteome</keyword>
<dbReference type="InterPro" id="IPR029063">
    <property type="entry name" value="SAM-dependent_MTases_sf"/>
</dbReference>
<reference evidence="2" key="2">
    <citation type="submission" date="2020-09" db="EMBL/GenBank/DDBJ databases">
        <authorList>
            <person name="Sun Q."/>
            <person name="Zhou Y."/>
        </authorList>
    </citation>
    <scope>NUCLEOTIDE SEQUENCE</scope>
    <source>
        <strain evidence="2">CGMCC 1.15448</strain>
    </source>
</reference>
<dbReference type="Proteomes" id="UP000607559">
    <property type="component" value="Unassembled WGS sequence"/>
</dbReference>
<dbReference type="Gene3D" id="3.40.50.150">
    <property type="entry name" value="Vaccinia Virus protein VP39"/>
    <property type="match status" value="1"/>
</dbReference>
<sequence length="298" mass="33253">MRSLVKILKFIGYHPLASKNRLLAYSRFLSWQIRQRLRPRPEKVTFVESSVLIVERGMAGATGNIYTGLQEFNDMGFLLHVLRAGDTFVDIGANVGAYTILAAKNVGAAVVSFEPIPSTFAKLQRNVDANEVQGSVELKRYGVGDAAGTLRFTASMDSVNHVLTAHEQIDGAGIVEVPVETLDQLLQGRQPVLFKMDVEGYEWPALNGAKSLLASPSLKALIIELNGSGHRYGYDEKTIHALLVTYGFVPYRYEPFSRQLKKEPDYYGPDNTIYIRDVEWVEGRVKAARKYRVLNVNV</sequence>
<proteinExistence type="predicted"/>
<dbReference type="NCBIfam" id="TIGR01444">
    <property type="entry name" value="fkbM_fam"/>
    <property type="match status" value="1"/>
</dbReference>
<name>A0A8J2XU13_9BACT</name>
<evidence type="ECO:0000313" key="3">
    <source>
        <dbReference type="Proteomes" id="UP000607559"/>
    </source>
</evidence>
<gene>
    <name evidence="2" type="ORF">GCM10011511_34850</name>
</gene>
<comment type="caution">
    <text evidence="2">The sequence shown here is derived from an EMBL/GenBank/DDBJ whole genome shotgun (WGS) entry which is preliminary data.</text>
</comment>
<reference evidence="2" key="1">
    <citation type="journal article" date="2014" name="Int. J. Syst. Evol. Microbiol.">
        <title>Complete genome sequence of Corynebacterium casei LMG S-19264T (=DSM 44701T), isolated from a smear-ripened cheese.</title>
        <authorList>
            <consortium name="US DOE Joint Genome Institute (JGI-PGF)"/>
            <person name="Walter F."/>
            <person name="Albersmeier A."/>
            <person name="Kalinowski J."/>
            <person name="Ruckert C."/>
        </authorList>
    </citation>
    <scope>NUCLEOTIDE SEQUENCE</scope>
    <source>
        <strain evidence="2">CGMCC 1.15448</strain>
    </source>
</reference>
<dbReference type="InterPro" id="IPR052514">
    <property type="entry name" value="SAM-dependent_MTase"/>
</dbReference>
<evidence type="ECO:0000313" key="2">
    <source>
        <dbReference type="EMBL" id="GGB08406.1"/>
    </source>
</evidence>
<dbReference type="AlphaFoldDB" id="A0A8J2XU13"/>
<dbReference type="EMBL" id="BMJC01000004">
    <property type="protein sequence ID" value="GGB08406.1"/>
    <property type="molecule type" value="Genomic_DNA"/>
</dbReference>
<dbReference type="PANTHER" id="PTHR34203">
    <property type="entry name" value="METHYLTRANSFERASE, FKBM FAMILY PROTEIN"/>
    <property type="match status" value="1"/>
</dbReference>
<feature type="domain" description="Methyltransferase FkbM" evidence="1">
    <location>
        <begin position="90"/>
        <end position="231"/>
    </location>
</feature>
<dbReference type="RefSeq" id="WP_188934020.1">
    <property type="nucleotide sequence ID" value="NZ_BMJC01000004.1"/>
</dbReference>
<dbReference type="Pfam" id="PF05050">
    <property type="entry name" value="Methyltransf_21"/>
    <property type="match status" value="1"/>
</dbReference>
<dbReference type="PANTHER" id="PTHR34203:SF15">
    <property type="entry name" value="SLL1173 PROTEIN"/>
    <property type="match status" value="1"/>
</dbReference>
<dbReference type="SUPFAM" id="SSF53335">
    <property type="entry name" value="S-adenosyl-L-methionine-dependent methyltransferases"/>
    <property type="match status" value="1"/>
</dbReference>
<organism evidence="2 3">
    <name type="scientific">Puia dinghuensis</name>
    <dbReference type="NCBI Taxonomy" id="1792502"/>
    <lineage>
        <taxon>Bacteria</taxon>
        <taxon>Pseudomonadati</taxon>
        <taxon>Bacteroidota</taxon>
        <taxon>Chitinophagia</taxon>
        <taxon>Chitinophagales</taxon>
        <taxon>Chitinophagaceae</taxon>
        <taxon>Puia</taxon>
    </lineage>
</organism>
<accession>A0A8J2XU13</accession>